<proteinExistence type="predicted"/>
<dbReference type="RefSeq" id="WP_193989840.1">
    <property type="nucleotide sequence ID" value="NZ_JADEXP010000002.1"/>
</dbReference>
<dbReference type="AlphaFoldDB" id="A0A928WXF7"/>
<gene>
    <name evidence="1" type="ORF">IQ260_00525</name>
</gene>
<keyword evidence="2" id="KW-1185">Reference proteome</keyword>
<reference evidence="1" key="1">
    <citation type="submission" date="2020-10" db="EMBL/GenBank/DDBJ databases">
        <authorList>
            <person name="Castelo-Branco R."/>
            <person name="Eusebio N."/>
            <person name="Adriana R."/>
            <person name="Vieira A."/>
            <person name="Brugerolle De Fraissinette N."/>
            <person name="Rezende De Castro R."/>
            <person name="Schneider M.P."/>
            <person name="Vasconcelos V."/>
            <person name="Leao P.N."/>
        </authorList>
    </citation>
    <scope>NUCLEOTIDE SEQUENCE</scope>
    <source>
        <strain evidence="1">LEGE 11479</strain>
    </source>
</reference>
<protein>
    <submittedName>
        <fullName evidence="1">Uncharacterized protein</fullName>
    </submittedName>
</protein>
<sequence>MNRLDPLIRTLPYQQFVLVWPIAEANLWGVITIDGDRKDYFMAESVESIQPHDTFCQTIDRFKLMGFCYPACKAVAHGFKAMVISITDMSELYEVKYLPQGWSEGANA</sequence>
<dbReference type="Proteomes" id="UP000615026">
    <property type="component" value="Unassembled WGS sequence"/>
</dbReference>
<name>A0A928WXF7_LEPEC</name>
<accession>A0A928WXF7</accession>
<organism evidence="1 2">
    <name type="scientific">Leptolyngbya cf. ectocarpi LEGE 11479</name>
    <dbReference type="NCBI Taxonomy" id="1828722"/>
    <lineage>
        <taxon>Bacteria</taxon>
        <taxon>Bacillati</taxon>
        <taxon>Cyanobacteriota</taxon>
        <taxon>Cyanophyceae</taxon>
        <taxon>Leptolyngbyales</taxon>
        <taxon>Leptolyngbyaceae</taxon>
        <taxon>Leptolyngbya group</taxon>
        <taxon>Leptolyngbya</taxon>
    </lineage>
</organism>
<dbReference type="EMBL" id="JADEXP010000002">
    <property type="protein sequence ID" value="MBE9065137.1"/>
    <property type="molecule type" value="Genomic_DNA"/>
</dbReference>
<evidence type="ECO:0000313" key="2">
    <source>
        <dbReference type="Proteomes" id="UP000615026"/>
    </source>
</evidence>
<comment type="caution">
    <text evidence="1">The sequence shown here is derived from an EMBL/GenBank/DDBJ whole genome shotgun (WGS) entry which is preliminary data.</text>
</comment>
<evidence type="ECO:0000313" key="1">
    <source>
        <dbReference type="EMBL" id="MBE9065137.1"/>
    </source>
</evidence>